<dbReference type="GO" id="GO:0043565">
    <property type="term" value="F:sequence-specific DNA binding"/>
    <property type="evidence" value="ECO:0007669"/>
    <property type="project" value="InterPro"/>
</dbReference>
<keyword evidence="6" id="KW-0539">Nucleus</keyword>
<feature type="domain" description="HSF-type DNA-binding" evidence="8">
    <location>
        <begin position="2"/>
        <end position="110"/>
    </location>
</feature>
<evidence type="ECO:0000256" key="6">
    <source>
        <dbReference type="ARBA" id="ARBA00023242"/>
    </source>
</evidence>
<organism evidence="9 10">
    <name type="scientific">Clydaea vesicula</name>
    <dbReference type="NCBI Taxonomy" id="447962"/>
    <lineage>
        <taxon>Eukaryota</taxon>
        <taxon>Fungi</taxon>
        <taxon>Fungi incertae sedis</taxon>
        <taxon>Chytridiomycota</taxon>
        <taxon>Chytridiomycota incertae sedis</taxon>
        <taxon>Chytridiomycetes</taxon>
        <taxon>Lobulomycetales</taxon>
        <taxon>Lobulomycetaceae</taxon>
        <taxon>Clydaea</taxon>
    </lineage>
</organism>
<evidence type="ECO:0000259" key="8">
    <source>
        <dbReference type="SMART" id="SM00415"/>
    </source>
</evidence>
<comment type="similarity">
    <text evidence="2 7">Belongs to the HSF family.</text>
</comment>
<evidence type="ECO:0000256" key="5">
    <source>
        <dbReference type="ARBA" id="ARBA00023163"/>
    </source>
</evidence>
<dbReference type="FunFam" id="1.10.10.10:FF:000027">
    <property type="entry name" value="Heat shock transcription factor 1"/>
    <property type="match status" value="1"/>
</dbReference>
<dbReference type="SUPFAM" id="SSF46785">
    <property type="entry name" value="Winged helix' DNA-binding domain"/>
    <property type="match status" value="1"/>
</dbReference>
<evidence type="ECO:0000256" key="4">
    <source>
        <dbReference type="ARBA" id="ARBA00023125"/>
    </source>
</evidence>
<comment type="subcellular location">
    <subcellularLocation>
        <location evidence="1">Nucleus</location>
    </subcellularLocation>
</comment>
<comment type="caution">
    <text evidence="9">The sequence shown here is derived from an EMBL/GenBank/DDBJ whole genome shotgun (WGS) entry which is preliminary data.</text>
</comment>
<dbReference type="InterPro" id="IPR036390">
    <property type="entry name" value="WH_DNA-bd_sf"/>
</dbReference>
<dbReference type="Proteomes" id="UP001211065">
    <property type="component" value="Unassembled WGS sequence"/>
</dbReference>
<dbReference type="GO" id="GO:0005634">
    <property type="term" value="C:nucleus"/>
    <property type="evidence" value="ECO:0007669"/>
    <property type="project" value="UniProtKB-SubCell"/>
</dbReference>
<dbReference type="PANTHER" id="PTHR10015:SF427">
    <property type="entry name" value="HEAT SHOCK FACTOR PROTEIN"/>
    <property type="match status" value="1"/>
</dbReference>
<dbReference type="EMBL" id="JADGJW010000187">
    <property type="protein sequence ID" value="KAJ3222185.1"/>
    <property type="molecule type" value="Genomic_DNA"/>
</dbReference>
<sequence>MKALKFVEKLYSILENREFSECIQWSESGTSFIITDTDLFQKKVLPNYFSHSNLKSFVRQINYYSFQKRNRKYFYRQDISEKEKDQKPKEFSNVHFIKGKPELLKNILRKTNPNTSIHNNNSHKHSKSLSLLEDSNQLSEKKLKKKKSNNSVEDVKFTNLNDLVQEKTKTYDQGVEYTDNIERYSNSIEKINVVKSNLTDSRLDHTISVPSSVKKSLTDNSEVGVSRLLFHGTDDSECALNAKEDAVFLKSPVSSPQSGSEMMFTNSSFDNFSPNHQDTDVCQYQFSSDKEGMTPLRLLFNDLNTGITNTEKNCTEFPNFSYNSIFLQSPSYSNSETNYPCINTSHCCTYPTYYSSASNNFDNLFSATTNDSFNPYTEQQQLSTPVLSRQQLVTSPIPLEFGNVLNSVNNNGDSAPTSVNTATEINRNSTEYINNTTEMNLCEFLESVNYLSFDII</sequence>
<reference evidence="9" key="1">
    <citation type="submission" date="2020-05" db="EMBL/GenBank/DDBJ databases">
        <title>Phylogenomic resolution of chytrid fungi.</title>
        <authorList>
            <person name="Stajich J.E."/>
            <person name="Amses K."/>
            <person name="Simmons R."/>
            <person name="Seto K."/>
            <person name="Myers J."/>
            <person name="Bonds A."/>
            <person name="Quandt C.A."/>
            <person name="Barry K."/>
            <person name="Liu P."/>
            <person name="Grigoriev I."/>
            <person name="Longcore J.E."/>
            <person name="James T.Y."/>
        </authorList>
    </citation>
    <scope>NUCLEOTIDE SEQUENCE</scope>
    <source>
        <strain evidence="9">JEL0476</strain>
    </source>
</reference>
<keyword evidence="5" id="KW-0804">Transcription</keyword>
<dbReference type="InterPro" id="IPR036388">
    <property type="entry name" value="WH-like_DNA-bd_sf"/>
</dbReference>
<evidence type="ECO:0000256" key="1">
    <source>
        <dbReference type="ARBA" id="ARBA00004123"/>
    </source>
</evidence>
<name>A0AAD5U6W3_9FUNG</name>
<evidence type="ECO:0000256" key="7">
    <source>
        <dbReference type="RuleBase" id="RU004020"/>
    </source>
</evidence>
<evidence type="ECO:0000256" key="3">
    <source>
        <dbReference type="ARBA" id="ARBA00023015"/>
    </source>
</evidence>
<dbReference type="PANTHER" id="PTHR10015">
    <property type="entry name" value="HEAT SHOCK TRANSCRIPTION FACTOR"/>
    <property type="match status" value="1"/>
</dbReference>
<evidence type="ECO:0000313" key="9">
    <source>
        <dbReference type="EMBL" id="KAJ3222185.1"/>
    </source>
</evidence>
<dbReference type="GO" id="GO:0003700">
    <property type="term" value="F:DNA-binding transcription factor activity"/>
    <property type="evidence" value="ECO:0007669"/>
    <property type="project" value="InterPro"/>
</dbReference>
<evidence type="ECO:0000256" key="2">
    <source>
        <dbReference type="ARBA" id="ARBA00006403"/>
    </source>
</evidence>
<protein>
    <submittedName>
        <fullName evidence="9">Stress-responsive transcription factor hsf1</fullName>
    </submittedName>
</protein>
<dbReference type="AlphaFoldDB" id="A0AAD5U6W3"/>
<dbReference type="SMART" id="SM00415">
    <property type="entry name" value="HSF"/>
    <property type="match status" value="1"/>
</dbReference>
<keyword evidence="3" id="KW-0805">Transcription regulation</keyword>
<dbReference type="InterPro" id="IPR000232">
    <property type="entry name" value="HSF_DNA-bd"/>
</dbReference>
<accession>A0AAD5U6W3</accession>
<keyword evidence="10" id="KW-1185">Reference proteome</keyword>
<evidence type="ECO:0000313" key="10">
    <source>
        <dbReference type="Proteomes" id="UP001211065"/>
    </source>
</evidence>
<dbReference type="PRINTS" id="PR00056">
    <property type="entry name" value="HSFDOMAIN"/>
</dbReference>
<dbReference type="Gene3D" id="1.10.10.10">
    <property type="entry name" value="Winged helix-like DNA-binding domain superfamily/Winged helix DNA-binding domain"/>
    <property type="match status" value="1"/>
</dbReference>
<proteinExistence type="inferred from homology"/>
<gene>
    <name evidence="9" type="primary">HSF1_2</name>
    <name evidence="9" type="ORF">HK099_002584</name>
</gene>
<keyword evidence="4" id="KW-0238">DNA-binding</keyword>
<dbReference type="Pfam" id="PF00447">
    <property type="entry name" value="HSF_DNA-bind"/>
    <property type="match status" value="1"/>
</dbReference>